<dbReference type="PANTHER" id="PTHR30055:SF151">
    <property type="entry name" value="TRANSCRIPTIONAL REGULATORY PROTEIN"/>
    <property type="match status" value="1"/>
</dbReference>
<dbReference type="InterPro" id="IPR009057">
    <property type="entry name" value="Homeodomain-like_sf"/>
</dbReference>
<sequence length="202" mass="22241">MDREEIVTSALELLDEAGLDGVTVRRLAARLGVQNPALYWHFRDKRALLDEMAQTLQSRQHFGPPRHGESWQDWFARRGRERRAILLSHRDGARLVAGTRPGPELIGKFEAELGSLVECGFTPAQALLAIGTLTRFVNGFVLEEQALQQRHVDGSPTDLFEATPILAAAIRDSGDGDASFEHGLRIVVDGIAINLTPGTTRP</sequence>
<dbReference type="AlphaFoldDB" id="A0A3D9ZY01"/>
<comment type="caution">
    <text evidence="7">The sequence shown here is derived from an EMBL/GenBank/DDBJ whole genome shotgun (WGS) entry which is preliminary data.</text>
</comment>
<dbReference type="GO" id="GO:0003700">
    <property type="term" value="F:DNA-binding transcription factor activity"/>
    <property type="evidence" value="ECO:0007669"/>
    <property type="project" value="TreeGrafter"/>
</dbReference>
<evidence type="ECO:0000256" key="4">
    <source>
        <dbReference type="ARBA" id="ARBA00023163"/>
    </source>
</evidence>
<reference evidence="7 8" key="1">
    <citation type="submission" date="2018-08" db="EMBL/GenBank/DDBJ databases">
        <title>Sequencing the genomes of 1000 actinobacteria strains.</title>
        <authorList>
            <person name="Klenk H.-P."/>
        </authorList>
    </citation>
    <scope>NUCLEOTIDE SEQUENCE [LARGE SCALE GENOMIC DNA]</scope>
    <source>
        <strain evidence="7 8">DSM 44099</strain>
    </source>
</reference>
<evidence type="ECO:0000256" key="2">
    <source>
        <dbReference type="ARBA" id="ARBA00023015"/>
    </source>
</evidence>
<accession>A0A3D9ZY01</accession>
<feature type="DNA-binding region" description="H-T-H motif" evidence="5">
    <location>
        <begin position="23"/>
        <end position="42"/>
    </location>
</feature>
<proteinExistence type="predicted"/>
<evidence type="ECO:0000313" key="7">
    <source>
        <dbReference type="EMBL" id="REG01473.1"/>
    </source>
</evidence>
<dbReference type="GO" id="GO:0000976">
    <property type="term" value="F:transcription cis-regulatory region binding"/>
    <property type="evidence" value="ECO:0007669"/>
    <property type="project" value="TreeGrafter"/>
</dbReference>
<dbReference type="PROSITE" id="PS01081">
    <property type="entry name" value="HTH_TETR_1"/>
    <property type="match status" value="1"/>
</dbReference>
<dbReference type="GO" id="GO:0046677">
    <property type="term" value="P:response to antibiotic"/>
    <property type="evidence" value="ECO:0007669"/>
    <property type="project" value="InterPro"/>
</dbReference>
<dbReference type="Gene3D" id="1.10.357.10">
    <property type="entry name" value="Tetracycline Repressor, domain 2"/>
    <property type="match status" value="1"/>
</dbReference>
<dbReference type="SUPFAM" id="SSF48498">
    <property type="entry name" value="Tetracyclin repressor-like, C-terminal domain"/>
    <property type="match status" value="1"/>
</dbReference>
<protein>
    <submittedName>
        <fullName evidence="7">TetR family transcriptional regulator</fullName>
    </submittedName>
</protein>
<evidence type="ECO:0000259" key="6">
    <source>
        <dbReference type="PROSITE" id="PS50977"/>
    </source>
</evidence>
<evidence type="ECO:0000313" key="8">
    <source>
        <dbReference type="Proteomes" id="UP000256913"/>
    </source>
</evidence>
<gene>
    <name evidence="7" type="ORF">DFJ67_7557</name>
</gene>
<organism evidence="7 8">
    <name type="scientific">Asanoa ferruginea</name>
    <dbReference type="NCBI Taxonomy" id="53367"/>
    <lineage>
        <taxon>Bacteria</taxon>
        <taxon>Bacillati</taxon>
        <taxon>Actinomycetota</taxon>
        <taxon>Actinomycetes</taxon>
        <taxon>Micromonosporales</taxon>
        <taxon>Micromonosporaceae</taxon>
        <taxon>Asanoa</taxon>
    </lineage>
</organism>
<dbReference type="EMBL" id="QUMQ01000001">
    <property type="protein sequence ID" value="REG01473.1"/>
    <property type="molecule type" value="Genomic_DNA"/>
</dbReference>
<evidence type="ECO:0000256" key="1">
    <source>
        <dbReference type="ARBA" id="ARBA00022491"/>
    </source>
</evidence>
<dbReference type="InterPro" id="IPR004111">
    <property type="entry name" value="Repressor_TetR_C"/>
</dbReference>
<keyword evidence="3 5" id="KW-0238">DNA-binding</keyword>
<keyword evidence="4" id="KW-0804">Transcription</keyword>
<dbReference type="InterPro" id="IPR023772">
    <property type="entry name" value="DNA-bd_HTH_TetR-type_CS"/>
</dbReference>
<dbReference type="Gene3D" id="1.10.10.60">
    <property type="entry name" value="Homeodomain-like"/>
    <property type="match status" value="1"/>
</dbReference>
<dbReference type="PANTHER" id="PTHR30055">
    <property type="entry name" value="HTH-TYPE TRANSCRIPTIONAL REGULATOR RUTR"/>
    <property type="match status" value="1"/>
</dbReference>
<dbReference type="SUPFAM" id="SSF46689">
    <property type="entry name" value="Homeodomain-like"/>
    <property type="match status" value="1"/>
</dbReference>
<dbReference type="Pfam" id="PF00440">
    <property type="entry name" value="TetR_N"/>
    <property type="match status" value="1"/>
</dbReference>
<dbReference type="GO" id="GO:0045892">
    <property type="term" value="P:negative regulation of DNA-templated transcription"/>
    <property type="evidence" value="ECO:0007669"/>
    <property type="project" value="InterPro"/>
</dbReference>
<dbReference type="InterPro" id="IPR050109">
    <property type="entry name" value="HTH-type_TetR-like_transc_reg"/>
</dbReference>
<name>A0A3D9ZY01_9ACTN</name>
<dbReference type="PROSITE" id="PS50977">
    <property type="entry name" value="HTH_TETR_2"/>
    <property type="match status" value="1"/>
</dbReference>
<dbReference type="OrthoDB" id="3819648at2"/>
<dbReference type="InterPro" id="IPR003012">
    <property type="entry name" value="Tet_transcr_reg_TetR"/>
</dbReference>
<dbReference type="RefSeq" id="WP_116073762.1">
    <property type="nucleotide sequence ID" value="NZ_BONB01000012.1"/>
</dbReference>
<keyword evidence="8" id="KW-1185">Reference proteome</keyword>
<dbReference type="Pfam" id="PF02909">
    <property type="entry name" value="TetR_C_1"/>
    <property type="match status" value="1"/>
</dbReference>
<evidence type="ECO:0000256" key="3">
    <source>
        <dbReference type="ARBA" id="ARBA00023125"/>
    </source>
</evidence>
<dbReference type="PRINTS" id="PR00400">
    <property type="entry name" value="TETREPRESSOR"/>
</dbReference>
<feature type="domain" description="HTH tetR-type" evidence="6">
    <location>
        <begin position="1"/>
        <end position="60"/>
    </location>
</feature>
<evidence type="ECO:0000256" key="5">
    <source>
        <dbReference type="PROSITE-ProRule" id="PRU00335"/>
    </source>
</evidence>
<dbReference type="PRINTS" id="PR00455">
    <property type="entry name" value="HTHTETR"/>
</dbReference>
<dbReference type="InterPro" id="IPR036271">
    <property type="entry name" value="Tet_transcr_reg_TetR-rel_C_sf"/>
</dbReference>
<keyword evidence="1" id="KW-0678">Repressor</keyword>
<dbReference type="InterPro" id="IPR001647">
    <property type="entry name" value="HTH_TetR"/>
</dbReference>
<dbReference type="Proteomes" id="UP000256913">
    <property type="component" value="Unassembled WGS sequence"/>
</dbReference>
<keyword evidence="2" id="KW-0805">Transcription regulation</keyword>